<evidence type="ECO:0000313" key="2">
    <source>
        <dbReference type="EMBL" id="KAL1532677.1"/>
    </source>
</evidence>
<evidence type="ECO:0008006" key="4">
    <source>
        <dbReference type="Google" id="ProtNLM"/>
    </source>
</evidence>
<dbReference type="PANTHER" id="PTHR10826:SF14">
    <property type="entry name" value="MITOCHONDRIAL GLYCOPROTEIN FAMILY PROTEIN"/>
    <property type="match status" value="1"/>
</dbReference>
<dbReference type="Proteomes" id="UP001567538">
    <property type="component" value="Unassembled WGS sequence"/>
</dbReference>
<evidence type="ECO:0000256" key="1">
    <source>
        <dbReference type="SAM" id="MobiDB-lite"/>
    </source>
</evidence>
<evidence type="ECO:0000313" key="3">
    <source>
        <dbReference type="Proteomes" id="UP001567538"/>
    </source>
</evidence>
<sequence>MGGRGALMRSLLPSFSPSIIRRRTLIRHFASSDAIQSSQSSPTPSPSSPPFESRLQTILRNEIQYQYDYAPPHQPVTEFERFSVEDLPGQQWITLRAKSAEDENIKIEATMFDGSILEPKSDDEDTEEVVRLHISMLVDIWKGKETDSMEFVCSAWPDSLEIQKVYMFRRDNSPAQPYMGPDMKNLSSKLRTGFYEFLNDRGINSDLSRFLHQYTMNKDRIELLHWLGKVQSYIEK</sequence>
<dbReference type="Pfam" id="PF02330">
    <property type="entry name" value="MAM33"/>
    <property type="match status" value="1"/>
</dbReference>
<proteinExistence type="predicted"/>
<dbReference type="Gene3D" id="3.10.280.10">
    <property type="entry name" value="Mitochondrial glycoprotein"/>
    <property type="match status" value="1"/>
</dbReference>
<dbReference type="InterPro" id="IPR036561">
    <property type="entry name" value="MAM33_sf"/>
</dbReference>
<keyword evidence="3" id="KW-1185">Reference proteome</keyword>
<dbReference type="InterPro" id="IPR003428">
    <property type="entry name" value="MAM33"/>
</dbReference>
<dbReference type="SUPFAM" id="SSF54529">
    <property type="entry name" value="Mitochondrial glycoprotein MAM33-like"/>
    <property type="match status" value="1"/>
</dbReference>
<comment type="caution">
    <text evidence="2">The sequence shown here is derived from an EMBL/GenBank/DDBJ whole genome shotgun (WGS) entry which is preliminary data.</text>
</comment>
<reference evidence="2 3" key="1">
    <citation type="submission" date="2024-06" db="EMBL/GenBank/DDBJ databases">
        <title>A chromosome level genome sequence of Diviner's sage (Salvia divinorum).</title>
        <authorList>
            <person name="Ford S.A."/>
            <person name="Ro D.-K."/>
            <person name="Ness R.W."/>
            <person name="Phillips M.A."/>
        </authorList>
    </citation>
    <scope>NUCLEOTIDE SEQUENCE [LARGE SCALE GENOMIC DNA]</scope>
    <source>
        <strain evidence="2">SAF-2024a</strain>
        <tissue evidence="2">Leaf</tissue>
    </source>
</reference>
<feature type="region of interest" description="Disordered" evidence="1">
    <location>
        <begin position="32"/>
        <end position="52"/>
    </location>
</feature>
<protein>
    <recommendedName>
        <fullName evidence="4">Mitochondrial glycoprotein</fullName>
    </recommendedName>
</protein>
<organism evidence="2 3">
    <name type="scientific">Salvia divinorum</name>
    <name type="common">Maria pastora</name>
    <name type="synonym">Diviner's sage</name>
    <dbReference type="NCBI Taxonomy" id="28513"/>
    <lineage>
        <taxon>Eukaryota</taxon>
        <taxon>Viridiplantae</taxon>
        <taxon>Streptophyta</taxon>
        <taxon>Embryophyta</taxon>
        <taxon>Tracheophyta</taxon>
        <taxon>Spermatophyta</taxon>
        <taxon>Magnoliopsida</taxon>
        <taxon>eudicotyledons</taxon>
        <taxon>Gunneridae</taxon>
        <taxon>Pentapetalae</taxon>
        <taxon>asterids</taxon>
        <taxon>lamiids</taxon>
        <taxon>Lamiales</taxon>
        <taxon>Lamiaceae</taxon>
        <taxon>Nepetoideae</taxon>
        <taxon>Mentheae</taxon>
        <taxon>Salviinae</taxon>
        <taxon>Salvia</taxon>
        <taxon>Salvia subgen. Calosphace</taxon>
    </lineage>
</organism>
<name>A0ABD1FLG4_SALDI</name>
<dbReference type="EMBL" id="JBEAFC010000014">
    <property type="protein sequence ID" value="KAL1532677.1"/>
    <property type="molecule type" value="Genomic_DNA"/>
</dbReference>
<gene>
    <name evidence="2" type="ORF">AAHA92_32656</name>
</gene>
<dbReference type="AlphaFoldDB" id="A0ABD1FLG4"/>
<feature type="compositionally biased region" description="Low complexity" evidence="1">
    <location>
        <begin position="32"/>
        <end position="42"/>
    </location>
</feature>
<accession>A0ABD1FLG4</accession>
<dbReference type="PANTHER" id="PTHR10826">
    <property type="entry name" value="COMPLEMENT COMPONENT 1"/>
    <property type="match status" value="1"/>
</dbReference>